<evidence type="ECO:0000256" key="1">
    <source>
        <dbReference type="ARBA" id="ARBA00004123"/>
    </source>
</evidence>
<sequence length="339" mass="37921">MRPEFRSTRSARVIPDSIKNDKAQPARPVSLPPTSSSHSISGRIESPWRKQVRHRMTDEQLSQLDALYERRTHPTTSEKQTLGNEIGLGVKTVSVWFQNKRQTEKKAIRLSASSSSSSDQSCLKKVSSPSKNTTLGKRTRRPHYTDNYKTAASRRKPLLSAVSNSQSTDETDRDKPRTRAKHIELQEHKRTEGPGKTAIPPQELWKHLLSSPPSASEHTSSDVDPVERSASTPADIFADNQGSTMHSSSKRSRMLEWVCDRQTKRRRNNQENSAELMATEDTNDICHNCPQSRRPDFDTAISLLTLPGDAGLSEDVIRAASLLLCFKYSAQNPGRAGHT</sequence>
<dbReference type="PANTHER" id="PTHR45891">
    <property type="entry name" value="ZINC FINGER HOMEOBOX PROTEIN"/>
    <property type="match status" value="1"/>
</dbReference>
<dbReference type="InterPro" id="IPR009057">
    <property type="entry name" value="Homeodomain-like_sf"/>
</dbReference>
<evidence type="ECO:0000313" key="9">
    <source>
        <dbReference type="EMBL" id="KIM88681.1"/>
    </source>
</evidence>
<dbReference type="CDD" id="cd00086">
    <property type="entry name" value="homeodomain"/>
    <property type="match status" value="1"/>
</dbReference>
<dbReference type="Proteomes" id="UP000054166">
    <property type="component" value="Unassembled WGS sequence"/>
</dbReference>
<feature type="compositionally biased region" description="Low complexity" evidence="7">
    <location>
        <begin position="111"/>
        <end position="128"/>
    </location>
</feature>
<evidence type="ECO:0000259" key="8">
    <source>
        <dbReference type="PROSITE" id="PS50071"/>
    </source>
</evidence>
<reference evidence="10" key="2">
    <citation type="submission" date="2015-01" db="EMBL/GenBank/DDBJ databases">
        <title>Evolutionary Origins and Diversification of the Mycorrhizal Mutualists.</title>
        <authorList>
            <consortium name="DOE Joint Genome Institute"/>
            <consortium name="Mycorrhizal Genomics Consortium"/>
            <person name="Kohler A."/>
            <person name="Kuo A."/>
            <person name="Nagy L.G."/>
            <person name="Floudas D."/>
            <person name="Copeland A."/>
            <person name="Barry K.W."/>
            <person name="Cichocki N."/>
            <person name="Veneault-Fourrey C."/>
            <person name="LaButti K."/>
            <person name="Lindquist E.A."/>
            <person name="Lipzen A."/>
            <person name="Lundell T."/>
            <person name="Morin E."/>
            <person name="Murat C."/>
            <person name="Riley R."/>
            <person name="Ohm R."/>
            <person name="Sun H."/>
            <person name="Tunlid A."/>
            <person name="Henrissat B."/>
            <person name="Grigoriev I.V."/>
            <person name="Hibbett D.S."/>
            <person name="Martin F."/>
        </authorList>
    </citation>
    <scope>NUCLEOTIDE SEQUENCE [LARGE SCALE GENOMIC DNA]</scope>
    <source>
        <strain evidence="10">F 1598</strain>
    </source>
</reference>
<dbReference type="Gene3D" id="1.10.10.60">
    <property type="entry name" value="Homeodomain-like"/>
    <property type="match status" value="1"/>
</dbReference>
<evidence type="ECO:0000256" key="7">
    <source>
        <dbReference type="SAM" id="MobiDB-lite"/>
    </source>
</evidence>
<dbReference type="GO" id="GO:0046872">
    <property type="term" value="F:metal ion binding"/>
    <property type="evidence" value="ECO:0007669"/>
    <property type="project" value="UniProtKB-KW"/>
</dbReference>
<proteinExistence type="predicted"/>
<dbReference type="SMART" id="SM00389">
    <property type="entry name" value="HOX"/>
    <property type="match status" value="1"/>
</dbReference>
<dbReference type="SUPFAM" id="SSF46689">
    <property type="entry name" value="Homeodomain-like"/>
    <property type="match status" value="1"/>
</dbReference>
<evidence type="ECO:0000313" key="10">
    <source>
        <dbReference type="Proteomes" id="UP000054166"/>
    </source>
</evidence>
<dbReference type="EMBL" id="KN832976">
    <property type="protein sequence ID" value="KIM88681.1"/>
    <property type="molecule type" value="Genomic_DNA"/>
</dbReference>
<dbReference type="GO" id="GO:0005634">
    <property type="term" value="C:nucleus"/>
    <property type="evidence" value="ECO:0007669"/>
    <property type="project" value="UniProtKB-SubCell"/>
</dbReference>
<keyword evidence="5 6" id="KW-0539">Nucleus</keyword>
<feature type="compositionally biased region" description="Basic and acidic residues" evidence="7">
    <location>
        <begin position="170"/>
        <end position="193"/>
    </location>
</feature>
<keyword evidence="3" id="KW-0677">Repeat</keyword>
<evidence type="ECO:0000256" key="6">
    <source>
        <dbReference type="RuleBase" id="RU000682"/>
    </source>
</evidence>
<dbReference type="InterPro" id="IPR001356">
    <property type="entry name" value="HD"/>
</dbReference>
<feature type="region of interest" description="Disordered" evidence="7">
    <location>
        <begin position="107"/>
        <end position="253"/>
    </location>
</feature>
<dbReference type="InParanoid" id="A0A0C3GDG7"/>
<keyword evidence="10" id="KW-1185">Reference proteome</keyword>
<feature type="region of interest" description="Disordered" evidence="7">
    <location>
        <begin position="1"/>
        <end position="57"/>
    </location>
</feature>
<protein>
    <recommendedName>
        <fullName evidence="8">Homeobox domain-containing protein</fullName>
    </recommendedName>
</protein>
<keyword evidence="4" id="KW-0862">Zinc</keyword>
<evidence type="ECO:0000256" key="4">
    <source>
        <dbReference type="ARBA" id="ARBA00022833"/>
    </source>
</evidence>
<dbReference type="HOGENOM" id="CLU_897441_0_0_1"/>
<dbReference type="OrthoDB" id="6159439at2759"/>
<accession>A0A0C3GDG7</accession>
<evidence type="ECO:0000256" key="5">
    <source>
        <dbReference type="PROSITE-ProRule" id="PRU00108"/>
    </source>
</evidence>
<dbReference type="STRING" id="765440.A0A0C3GDG7"/>
<reference evidence="9 10" key="1">
    <citation type="submission" date="2014-04" db="EMBL/GenBank/DDBJ databases">
        <authorList>
            <consortium name="DOE Joint Genome Institute"/>
            <person name="Kuo A."/>
            <person name="Tarkka M."/>
            <person name="Buscot F."/>
            <person name="Kohler A."/>
            <person name="Nagy L.G."/>
            <person name="Floudas D."/>
            <person name="Copeland A."/>
            <person name="Barry K.W."/>
            <person name="Cichocki N."/>
            <person name="Veneault-Fourrey C."/>
            <person name="LaButti K."/>
            <person name="Lindquist E.A."/>
            <person name="Lipzen A."/>
            <person name="Lundell T."/>
            <person name="Morin E."/>
            <person name="Murat C."/>
            <person name="Sun H."/>
            <person name="Tunlid A."/>
            <person name="Henrissat B."/>
            <person name="Grigoriev I.V."/>
            <person name="Hibbett D.S."/>
            <person name="Martin F."/>
            <person name="Nordberg H.P."/>
            <person name="Cantor M.N."/>
            <person name="Hua S.X."/>
        </authorList>
    </citation>
    <scope>NUCLEOTIDE SEQUENCE [LARGE SCALE GENOMIC DNA]</scope>
    <source>
        <strain evidence="9 10">F 1598</strain>
    </source>
</reference>
<keyword evidence="5 6" id="KW-0371">Homeobox</keyword>
<dbReference type="PROSITE" id="PS50071">
    <property type="entry name" value="HOMEOBOX_2"/>
    <property type="match status" value="1"/>
</dbReference>
<feature type="DNA-binding region" description="Homeobox" evidence="5">
    <location>
        <begin position="49"/>
        <end position="108"/>
    </location>
</feature>
<dbReference type="Pfam" id="PF00046">
    <property type="entry name" value="Homeodomain"/>
    <property type="match status" value="1"/>
</dbReference>
<dbReference type="PANTHER" id="PTHR45891:SF3">
    <property type="entry name" value="ZINC FINGER PROTEIN 2"/>
    <property type="match status" value="1"/>
</dbReference>
<organism evidence="9 10">
    <name type="scientific">Piloderma croceum (strain F 1598)</name>
    <dbReference type="NCBI Taxonomy" id="765440"/>
    <lineage>
        <taxon>Eukaryota</taxon>
        <taxon>Fungi</taxon>
        <taxon>Dikarya</taxon>
        <taxon>Basidiomycota</taxon>
        <taxon>Agaricomycotina</taxon>
        <taxon>Agaricomycetes</taxon>
        <taxon>Agaricomycetidae</taxon>
        <taxon>Atheliales</taxon>
        <taxon>Atheliaceae</taxon>
        <taxon>Piloderma</taxon>
    </lineage>
</organism>
<name>A0A0C3GDG7_PILCF</name>
<dbReference type="InterPro" id="IPR051968">
    <property type="entry name" value="ZnFinger_Homeobox_TR"/>
</dbReference>
<dbReference type="GO" id="GO:0000981">
    <property type="term" value="F:DNA-binding transcription factor activity, RNA polymerase II-specific"/>
    <property type="evidence" value="ECO:0007669"/>
    <property type="project" value="TreeGrafter"/>
</dbReference>
<keyword evidence="2" id="KW-0479">Metal-binding</keyword>
<dbReference type="AlphaFoldDB" id="A0A0C3GDG7"/>
<dbReference type="GO" id="GO:0000978">
    <property type="term" value="F:RNA polymerase II cis-regulatory region sequence-specific DNA binding"/>
    <property type="evidence" value="ECO:0007669"/>
    <property type="project" value="TreeGrafter"/>
</dbReference>
<evidence type="ECO:0000256" key="3">
    <source>
        <dbReference type="ARBA" id="ARBA00022737"/>
    </source>
</evidence>
<evidence type="ECO:0000256" key="2">
    <source>
        <dbReference type="ARBA" id="ARBA00022723"/>
    </source>
</evidence>
<keyword evidence="5 6" id="KW-0238">DNA-binding</keyword>
<feature type="compositionally biased region" description="Low complexity" evidence="7">
    <location>
        <begin position="28"/>
        <end position="45"/>
    </location>
</feature>
<gene>
    <name evidence="9" type="ORF">PILCRDRAFT_2877</name>
</gene>
<comment type="subcellular location">
    <subcellularLocation>
        <location evidence="1 5 6">Nucleus</location>
    </subcellularLocation>
</comment>
<feature type="domain" description="Homeobox" evidence="8">
    <location>
        <begin position="47"/>
        <end position="107"/>
    </location>
</feature>